<dbReference type="STRING" id="121845.A0A1S4E6V0"/>
<dbReference type="PaxDb" id="121845-A0A1S4E6V0"/>
<dbReference type="Pfam" id="PF09820">
    <property type="entry name" value="AAA-ATPase_like"/>
    <property type="match status" value="2"/>
</dbReference>
<evidence type="ECO:0000256" key="1">
    <source>
        <dbReference type="SAM" id="MobiDB-lite"/>
    </source>
</evidence>
<feature type="compositionally biased region" description="Acidic residues" evidence="1">
    <location>
        <begin position="304"/>
        <end position="313"/>
    </location>
</feature>
<dbReference type="KEGG" id="dci:103505485"/>
<dbReference type="RefSeq" id="XP_017297930.1">
    <property type="nucleotide sequence ID" value="XM_017442441.2"/>
</dbReference>
<feature type="compositionally biased region" description="Basic and acidic residues" evidence="1">
    <location>
        <begin position="425"/>
        <end position="436"/>
    </location>
</feature>
<dbReference type="PANTHER" id="PTHR34825">
    <property type="entry name" value="CONSERVED PROTEIN, WITH A WEAK D-GALACTARATE DEHYDRATASE/ALTRONATE HYDROLASE DOMAIN"/>
    <property type="match status" value="1"/>
</dbReference>
<reference evidence="5" key="1">
    <citation type="submission" date="2025-08" db="UniProtKB">
        <authorList>
            <consortium name="RefSeq"/>
        </authorList>
    </citation>
    <scope>IDENTIFICATION</scope>
</reference>
<dbReference type="Proteomes" id="UP000079169">
    <property type="component" value="Unplaced"/>
</dbReference>
<dbReference type="AlphaFoldDB" id="A0A1S4E6V0"/>
<feature type="chain" id="PRO_5010190081" evidence="2">
    <location>
        <begin position="22"/>
        <end position="898"/>
    </location>
</feature>
<organism evidence="4 5">
    <name type="scientific">Diaphorina citri</name>
    <name type="common">Asian citrus psyllid</name>
    <dbReference type="NCBI Taxonomy" id="121845"/>
    <lineage>
        <taxon>Eukaryota</taxon>
        <taxon>Metazoa</taxon>
        <taxon>Ecdysozoa</taxon>
        <taxon>Arthropoda</taxon>
        <taxon>Hexapoda</taxon>
        <taxon>Insecta</taxon>
        <taxon>Pterygota</taxon>
        <taxon>Neoptera</taxon>
        <taxon>Paraneoptera</taxon>
        <taxon>Hemiptera</taxon>
        <taxon>Sternorrhyncha</taxon>
        <taxon>Psylloidea</taxon>
        <taxon>Psyllidae</taxon>
        <taxon>Diaphorininae</taxon>
        <taxon>Diaphorina</taxon>
    </lineage>
</organism>
<evidence type="ECO:0000259" key="3">
    <source>
        <dbReference type="Pfam" id="PF09820"/>
    </source>
</evidence>
<feature type="region of interest" description="Disordered" evidence="1">
    <location>
        <begin position="20"/>
        <end position="146"/>
    </location>
</feature>
<feature type="compositionally biased region" description="Polar residues" evidence="1">
    <location>
        <begin position="60"/>
        <end position="73"/>
    </location>
</feature>
<keyword evidence="4" id="KW-1185">Reference proteome</keyword>
<feature type="compositionally biased region" description="Basic residues" evidence="1">
    <location>
        <begin position="437"/>
        <end position="449"/>
    </location>
</feature>
<feature type="compositionally biased region" description="Basic and acidic residues" evidence="1">
    <location>
        <begin position="314"/>
        <end position="324"/>
    </location>
</feature>
<dbReference type="PANTHER" id="PTHR34825:SF1">
    <property type="entry name" value="AAA-ATPASE-LIKE DOMAIN-CONTAINING PROTEIN"/>
    <property type="match status" value="1"/>
</dbReference>
<keyword evidence="2" id="KW-0732">Signal</keyword>
<feature type="compositionally biased region" description="Basic residues" evidence="1">
    <location>
        <begin position="169"/>
        <end position="194"/>
    </location>
</feature>
<dbReference type="OMA" id="LNCIHNG"/>
<sequence length="898" mass="105191">MESYGLSVLLVLCLVTRIADLKSPTSSEDGESSAEISREVSSQLSSDQSVRVTPKISAPPVNQNKKPTDQKTPSGGDKNKREDKRKDEKDRRKDDKDSRGDKKDTWKEDKGRKADPKTQKDTKDRRKADTKTTIEPVSLSGDSKYGRAIKFKKFVDRADDYLDDDSTVTKRRKVNRKKKKGGDKYTTKKTKKPKVYTESSMVFTTMKEEPGLKHREKRRSRDQSRSDESTSEKRVRTKLKTKKDENKKPKQRSRERVNDKFKSDKSVDRGRKDKGKTKFVEDSSREPMTDEAYEDQSTYQLPSEEYEEPESGEPEPKAPEKEPDWSQYIDEEEESEEPESEESDSEKRPSEKAFKKVISKTKGKQDNDESERSEPVRKTKKSFKKIVTEESDYSAEKHPPVKPQSPIEKRTKLDKRTKSKGKPVHSSEESEESSRLDRKRLKDKRKQRKWSVESKALSRSKHERSEAELGSDEHHTRDKTKGKVSHKEEEEEEEEEEEKEEEEEEEEERTHHVTFQMTTRQRKVRKFKITLPPGRNQTNTLLGTRSFYDLVTKSDAFVDKTELITDILCDEKILHFTRPRKWGRSMTIDMLKRFFELELDDYGHHLDESEKVNKKLFRGGIKIDLIPELDQMTTPKLRRKKKKLAVIDAIRYRTSPALKISEDKKAMMHLGKYPVMVFNFKNLRGDNYNAVMLAMKNLIHLQFKRYSWLLKRKIGYANKRMYIEYLKMSMPDDQYIKTGINFITKMVHKIYKKRVVFFIDDEDYPVVQYLKNNYFDKEGLEKIHSMTKEFINKLVEDPNIHQGIIFGTMHIKQLNPPFLPESYMPYSVNDPSYNTLLGFTDEEVDRLLVNKSLSVTKRDLKKWYSGYNVGGKELYNPWSVLNCIHNGGKLAPYFTNMP</sequence>
<gene>
    <name evidence="5" type="primary">LOC103505485</name>
</gene>
<name>A0A1S4E6V0_DIACI</name>
<feature type="signal peptide" evidence="2">
    <location>
        <begin position="1"/>
        <end position="21"/>
    </location>
</feature>
<accession>A0A1S4E6V0</accession>
<evidence type="ECO:0000313" key="4">
    <source>
        <dbReference type="Proteomes" id="UP000079169"/>
    </source>
</evidence>
<dbReference type="InterPro" id="IPR018631">
    <property type="entry name" value="AAA-ATPase-like_dom"/>
</dbReference>
<evidence type="ECO:0000256" key="2">
    <source>
        <dbReference type="SAM" id="SignalP"/>
    </source>
</evidence>
<feature type="domain" description="AAA-ATPase-like" evidence="3">
    <location>
        <begin position="658"/>
        <end position="810"/>
    </location>
</feature>
<feature type="compositionally biased region" description="Basic and acidic residues" evidence="1">
    <location>
        <begin position="345"/>
        <end position="354"/>
    </location>
</feature>
<feature type="compositionally biased region" description="Basic and acidic residues" evidence="1">
    <location>
        <begin position="407"/>
        <end position="416"/>
    </location>
</feature>
<feature type="region of interest" description="Disordered" evidence="1">
    <location>
        <begin position="160"/>
        <end position="517"/>
    </location>
</feature>
<proteinExistence type="predicted"/>
<evidence type="ECO:0000313" key="5">
    <source>
        <dbReference type="RefSeq" id="XP_017297930.1"/>
    </source>
</evidence>
<feature type="compositionally biased region" description="Basic and acidic residues" evidence="1">
    <location>
        <begin position="206"/>
        <end position="234"/>
    </location>
</feature>
<feature type="compositionally biased region" description="Polar residues" evidence="1">
    <location>
        <begin position="39"/>
        <end position="51"/>
    </location>
</feature>
<feature type="compositionally biased region" description="Acidic residues" evidence="1">
    <location>
        <begin position="489"/>
        <end position="507"/>
    </location>
</feature>
<feature type="compositionally biased region" description="Basic and acidic residues" evidence="1">
    <location>
        <begin position="363"/>
        <end position="377"/>
    </location>
</feature>
<feature type="domain" description="AAA-ATPase-like" evidence="3">
    <location>
        <begin position="542"/>
        <end position="599"/>
    </location>
</feature>
<protein>
    <submittedName>
        <fullName evidence="5">Glutamic acid-rich protein-like</fullName>
    </submittedName>
</protein>
<feature type="compositionally biased region" description="Basic and acidic residues" evidence="1">
    <location>
        <begin position="77"/>
        <end position="132"/>
    </location>
</feature>
<dbReference type="GeneID" id="103505485"/>
<feature type="compositionally biased region" description="Basic and acidic residues" evidence="1">
    <location>
        <begin position="463"/>
        <end position="488"/>
    </location>
</feature>
<feature type="compositionally biased region" description="Basic and acidic residues" evidence="1">
    <location>
        <begin position="242"/>
        <end position="288"/>
    </location>
</feature>
<feature type="compositionally biased region" description="Acidic residues" evidence="1">
    <location>
        <begin position="329"/>
        <end position="344"/>
    </location>
</feature>